<dbReference type="PANTHER" id="PTHR37418:SF2">
    <property type="entry name" value="3-KETO-5-AMINOHEXANOATE CLEAVAGE ENZYME"/>
    <property type="match status" value="1"/>
</dbReference>
<dbReference type="Proteomes" id="UP001205601">
    <property type="component" value="Unassembled WGS sequence"/>
</dbReference>
<dbReference type="RefSeq" id="WP_261493396.1">
    <property type="nucleotide sequence ID" value="NZ_JAOCQF010000001.1"/>
</dbReference>
<sequence>MRPLPALMVAPNGATRTRADHPALPVTIPEIVACAEACARSGADGLHAHVRDGAGRHVLDAGLYAELLAELAARVPQMQVQITTEAAGRYSPGDQRALVETLKPPSVSVALREIAAEPDMAITRRFFAFCAEAGIAVQHILYDAGDVARLGALQAEGILPAGRLQVLHVLGRYVTGQRASPADLAAPLAAQAGLAVAPDWAACAFGPAESACLLAARRAGGKVRIGFENNLFRADGSMAADNAAQVADFLKLLKASRDAQAFDRSF</sequence>
<comment type="cofactor">
    <cofactor evidence="1">
        <name>Zn(2+)</name>
        <dbReference type="ChEBI" id="CHEBI:29105"/>
    </cofactor>
</comment>
<evidence type="ECO:0000256" key="4">
    <source>
        <dbReference type="ARBA" id="ARBA00022833"/>
    </source>
</evidence>
<keyword evidence="3" id="KW-0479">Metal-binding</keyword>
<dbReference type="InterPro" id="IPR013785">
    <property type="entry name" value="Aldolase_TIM"/>
</dbReference>
<keyword evidence="2" id="KW-0808">Transferase</keyword>
<keyword evidence="4" id="KW-0862">Zinc</keyword>
<accession>A0ABT2NGS8</accession>
<reference evidence="6" key="1">
    <citation type="submission" date="2023-07" db="EMBL/GenBank/DDBJ databases">
        <title>Defluviimonas sediminis sp. nov., isolated from mangrove sediment.</title>
        <authorList>
            <person name="Liu L."/>
            <person name="Li J."/>
            <person name="Huang Y."/>
            <person name="Pan J."/>
            <person name="Li M."/>
        </authorList>
    </citation>
    <scope>NUCLEOTIDE SEQUENCE [LARGE SCALE GENOMIC DNA]</scope>
    <source>
        <strain evidence="6">FT324</strain>
    </source>
</reference>
<evidence type="ECO:0000256" key="3">
    <source>
        <dbReference type="ARBA" id="ARBA00022723"/>
    </source>
</evidence>
<gene>
    <name evidence="5" type="ORF">N5I32_00290</name>
</gene>
<dbReference type="PANTHER" id="PTHR37418">
    <property type="entry name" value="3-KETO-5-AMINOHEXANOATE CLEAVAGE ENZYME-RELATED"/>
    <property type="match status" value="1"/>
</dbReference>
<organism evidence="5 6">
    <name type="scientific">Albidovulum sediminis</name>
    <dbReference type="NCBI Taxonomy" id="3066345"/>
    <lineage>
        <taxon>Bacteria</taxon>
        <taxon>Pseudomonadati</taxon>
        <taxon>Pseudomonadota</taxon>
        <taxon>Alphaproteobacteria</taxon>
        <taxon>Rhodobacterales</taxon>
        <taxon>Paracoccaceae</taxon>
        <taxon>Albidovulum</taxon>
    </lineage>
</organism>
<evidence type="ECO:0000313" key="6">
    <source>
        <dbReference type="Proteomes" id="UP001205601"/>
    </source>
</evidence>
<evidence type="ECO:0000313" key="5">
    <source>
        <dbReference type="EMBL" id="MCT8327945.1"/>
    </source>
</evidence>
<comment type="caution">
    <text evidence="5">The sequence shown here is derived from an EMBL/GenBank/DDBJ whole genome shotgun (WGS) entry which is preliminary data.</text>
</comment>
<dbReference type="EMBL" id="JAOCQF010000001">
    <property type="protein sequence ID" value="MCT8327945.1"/>
    <property type="molecule type" value="Genomic_DNA"/>
</dbReference>
<evidence type="ECO:0000256" key="2">
    <source>
        <dbReference type="ARBA" id="ARBA00022679"/>
    </source>
</evidence>
<dbReference type="InterPro" id="IPR008567">
    <property type="entry name" value="BKACE"/>
</dbReference>
<keyword evidence="6" id="KW-1185">Reference proteome</keyword>
<dbReference type="Gene3D" id="3.20.20.70">
    <property type="entry name" value="Aldolase class I"/>
    <property type="match status" value="1"/>
</dbReference>
<protein>
    <submittedName>
        <fullName evidence="5">3-keto-5-aminohexanoate cleavage protein</fullName>
    </submittedName>
</protein>
<evidence type="ECO:0000256" key="1">
    <source>
        <dbReference type="ARBA" id="ARBA00001947"/>
    </source>
</evidence>
<name>A0ABT2NGS8_9RHOB</name>
<proteinExistence type="predicted"/>
<dbReference type="Pfam" id="PF05853">
    <property type="entry name" value="BKACE"/>
    <property type="match status" value="1"/>
</dbReference>